<evidence type="ECO:0000313" key="2">
    <source>
        <dbReference type="EMBL" id="OLF93791.1"/>
    </source>
</evidence>
<sequence>MDMSKKTGGNPLPNTGNNRLYRALLIGPILLIIGLAMFVLNCKKTQNQSA</sequence>
<proteinExistence type="predicted"/>
<dbReference type="AlphaFoldDB" id="A0A7Z0WXY6"/>
<dbReference type="EMBL" id="LKPO01000013">
    <property type="protein sequence ID" value="OLF93791.1"/>
    <property type="molecule type" value="Genomic_DNA"/>
</dbReference>
<reference evidence="2 3" key="1">
    <citation type="journal article" date="2016" name="Front. Microbiol.">
        <title>High-Level Heat Resistance of Spores of Bacillus amyloliquefaciens and Bacillus licheniformis Results from the Presence of a spoVA Operon in a Tn1546 Transposon.</title>
        <authorList>
            <person name="Berendsen E.M."/>
            <person name="Koning R.A."/>
            <person name="Boekhorst J."/>
            <person name="de Jong A."/>
            <person name="Kuipers O.P."/>
            <person name="Wells-Bennik M.H."/>
        </authorList>
    </citation>
    <scope>NUCLEOTIDE SEQUENCE [LARGE SCALE GENOMIC DNA]</scope>
    <source>
        <strain evidence="2 3">B4121</strain>
    </source>
</reference>
<name>A0A7Z0WXY6_9BACI</name>
<keyword evidence="1" id="KW-0472">Membrane</keyword>
<keyword evidence="1" id="KW-1133">Transmembrane helix</keyword>
<protein>
    <recommendedName>
        <fullName evidence="4">LPXTG cell wall anchor domain-containing protein</fullName>
    </recommendedName>
</protein>
<feature type="transmembrane region" description="Helical" evidence="1">
    <location>
        <begin position="20"/>
        <end position="40"/>
    </location>
</feature>
<gene>
    <name evidence="2" type="ORF">B4121_2161</name>
</gene>
<organism evidence="2 3">
    <name type="scientific">Bacillus paralicheniformis</name>
    <dbReference type="NCBI Taxonomy" id="1648923"/>
    <lineage>
        <taxon>Bacteria</taxon>
        <taxon>Bacillati</taxon>
        <taxon>Bacillota</taxon>
        <taxon>Bacilli</taxon>
        <taxon>Bacillales</taxon>
        <taxon>Bacillaceae</taxon>
        <taxon>Bacillus</taxon>
    </lineage>
</organism>
<evidence type="ECO:0000256" key="1">
    <source>
        <dbReference type="SAM" id="Phobius"/>
    </source>
</evidence>
<evidence type="ECO:0000313" key="3">
    <source>
        <dbReference type="Proteomes" id="UP000185604"/>
    </source>
</evidence>
<evidence type="ECO:0008006" key="4">
    <source>
        <dbReference type="Google" id="ProtNLM"/>
    </source>
</evidence>
<accession>A0A7Z0WXY6</accession>
<keyword evidence="1" id="KW-0812">Transmembrane</keyword>
<dbReference type="Proteomes" id="UP000185604">
    <property type="component" value="Unassembled WGS sequence"/>
</dbReference>
<comment type="caution">
    <text evidence="2">The sequence shown here is derived from an EMBL/GenBank/DDBJ whole genome shotgun (WGS) entry which is preliminary data.</text>
</comment>